<dbReference type="Proteomes" id="UP000295008">
    <property type="component" value="Unassembled WGS sequence"/>
</dbReference>
<gene>
    <name evidence="1" type="ORF">EDC14_1004168</name>
</gene>
<dbReference type="EMBL" id="SLUN01000004">
    <property type="protein sequence ID" value="TCL74230.1"/>
    <property type="molecule type" value="Genomic_DNA"/>
</dbReference>
<organism evidence="1 2">
    <name type="scientific">Hydrogenispora ethanolica</name>
    <dbReference type="NCBI Taxonomy" id="1082276"/>
    <lineage>
        <taxon>Bacteria</taxon>
        <taxon>Bacillati</taxon>
        <taxon>Bacillota</taxon>
        <taxon>Hydrogenispora</taxon>
    </lineage>
</organism>
<dbReference type="Pfam" id="PF13328">
    <property type="entry name" value="HD_4"/>
    <property type="match status" value="1"/>
</dbReference>
<dbReference type="InterPro" id="IPR052194">
    <property type="entry name" value="MESH1"/>
</dbReference>
<evidence type="ECO:0000313" key="2">
    <source>
        <dbReference type="Proteomes" id="UP000295008"/>
    </source>
</evidence>
<dbReference type="SUPFAM" id="SSF109604">
    <property type="entry name" value="HD-domain/PDEase-like"/>
    <property type="match status" value="1"/>
</dbReference>
<sequence length="140" mass="15872">MYNEALNLAKAAHEGQFDKGGNPYILHPIAVSEMVKTEDEKIVALLHDVVEDTSITLDDLRKRGFSPRIVDAVDAITKRDGVGYEEYIRRVSQNSLARNVKIADMTHNMDLSRIANPSQKDFERIARYEKTLRLLSVKNS</sequence>
<accession>A0A4R1S620</accession>
<keyword evidence="2" id="KW-1185">Reference proteome</keyword>
<dbReference type="GO" id="GO:0008893">
    <property type="term" value="F:guanosine-3',5'-bis(diphosphate) 3'-diphosphatase activity"/>
    <property type="evidence" value="ECO:0007669"/>
    <property type="project" value="TreeGrafter"/>
</dbReference>
<dbReference type="PANTHER" id="PTHR46246">
    <property type="entry name" value="GUANOSINE-3',5'-BIS(DIPHOSPHATE) 3'-PYROPHOSPHOHYDROLASE MESH1"/>
    <property type="match status" value="1"/>
</dbReference>
<name>A0A4R1S620_HYDET</name>
<dbReference type="AlphaFoldDB" id="A0A4R1S620"/>
<reference evidence="1 2" key="1">
    <citation type="submission" date="2019-03" db="EMBL/GenBank/DDBJ databases">
        <title>Genomic Encyclopedia of Type Strains, Phase IV (KMG-IV): sequencing the most valuable type-strain genomes for metagenomic binning, comparative biology and taxonomic classification.</title>
        <authorList>
            <person name="Goeker M."/>
        </authorList>
    </citation>
    <scope>NUCLEOTIDE SEQUENCE [LARGE SCALE GENOMIC DNA]</scope>
    <source>
        <strain evidence="1 2">LX-B</strain>
    </source>
</reference>
<protein>
    <submittedName>
        <fullName evidence="1">HD domain-containing protein</fullName>
    </submittedName>
</protein>
<dbReference type="Gene3D" id="1.10.3210.10">
    <property type="entry name" value="Hypothetical protein af1432"/>
    <property type="match status" value="1"/>
</dbReference>
<comment type="caution">
    <text evidence="1">The sequence shown here is derived from an EMBL/GenBank/DDBJ whole genome shotgun (WGS) entry which is preliminary data.</text>
</comment>
<dbReference type="PANTHER" id="PTHR46246:SF1">
    <property type="entry name" value="GUANOSINE-3',5'-BIS(DIPHOSPHATE) 3'-PYROPHOSPHOHYDROLASE MESH1"/>
    <property type="match status" value="1"/>
</dbReference>
<dbReference type="OrthoDB" id="9802385at2"/>
<evidence type="ECO:0000313" key="1">
    <source>
        <dbReference type="EMBL" id="TCL74230.1"/>
    </source>
</evidence>
<dbReference type="RefSeq" id="WP_132013217.1">
    <property type="nucleotide sequence ID" value="NZ_SLUN01000004.1"/>
</dbReference>
<proteinExistence type="predicted"/>